<keyword evidence="3 6" id="KW-0812">Transmembrane</keyword>
<dbReference type="InterPro" id="IPR000326">
    <property type="entry name" value="PAP2/HPO"/>
</dbReference>
<dbReference type="SMART" id="SM00014">
    <property type="entry name" value="acidPPc"/>
    <property type="match status" value="1"/>
</dbReference>
<dbReference type="GO" id="GO:0007165">
    <property type="term" value="P:signal transduction"/>
    <property type="evidence" value="ECO:0007669"/>
    <property type="project" value="TreeGrafter"/>
</dbReference>
<name>A0A194QKX8_PAPXU</name>
<dbReference type="InterPro" id="IPR036938">
    <property type="entry name" value="PAP2/HPO_sf"/>
</dbReference>
<feature type="transmembrane region" description="Helical" evidence="6">
    <location>
        <begin position="123"/>
        <end position="148"/>
    </location>
</feature>
<accession>A0A194QKX8</accession>
<dbReference type="Gene3D" id="1.20.144.10">
    <property type="entry name" value="Phosphatidic acid phosphatase type 2/haloperoxidase"/>
    <property type="match status" value="1"/>
</dbReference>
<proteinExistence type="inferred from homology"/>
<keyword evidence="5 6" id="KW-0472">Membrane</keyword>
<dbReference type="GO" id="GO:0005886">
    <property type="term" value="C:plasma membrane"/>
    <property type="evidence" value="ECO:0007669"/>
    <property type="project" value="TreeGrafter"/>
</dbReference>
<feature type="domain" description="Phosphatidic acid phosphatase type 2/haloperoxidase" evidence="7">
    <location>
        <begin position="169"/>
        <end position="315"/>
    </location>
</feature>
<sequence length="355" mass="40379">MVQTTAIRNSLETFRRIASMRVQVTVVFRTQILPPTLTLVATTVEPDITNFVPRRGDIESQLLHSQASGKRHSIWWRLGIDLPLLLLVLILPTLQELGIFPQHKSGFFCNDPALSYIFTGDTVSAAVIVTSVIVSPFILIWITELILLDSELKICEKMKHSVKQALLLYRNYAYGLVFNIVVVEVMKGITGNPRPTFFDICEPDTAKTCNGSEYVSTFECTSTRYSAWYQMDSYHSFPSGHTSLSVYCGLFIAWYLQQRAFDWRHRSVLAVPVLQLVCLTYAAVCSLTRITDRRHHWWDVLTGAVIGAICVFYTVLVLCKNFSNLKEQKREKRIVTPVQSNRTSIYDTRLQGPLT</sequence>
<gene>
    <name evidence="8" type="ORF">RR46_07860</name>
</gene>
<dbReference type="InterPro" id="IPR043216">
    <property type="entry name" value="PAP-like"/>
</dbReference>
<organism evidence="8 9">
    <name type="scientific">Papilio xuthus</name>
    <name type="common">Asian swallowtail butterfly</name>
    <dbReference type="NCBI Taxonomy" id="66420"/>
    <lineage>
        <taxon>Eukaryota</taxon>
        <taxon>Metazoa</taxon>
        <taxon>Ecdysozoa</taxon>
        <taxon>Arthropoda</taxon>
        <taxon>Hexapoda</taxon>
        <taxon>Insecta</taxon>
        <taxon>Pterygota</taxon>
        <taxon>Neoptera</taxon>
        <taxon>Endopterygota</taxon>
        <taxon>Lepidoptera</taxon>
        <taxon>Glossata</taxon>
        <taxon>Ditrysia</taxon>
        <taxon>Papilionoidea</taxon>
        <taxon>Papilionidae</taxon>
        <taxon>Papilioninae</taxon>
        <taxon>Papilio</taxon>
    </lineage>
</organism>
<feature type="transmembrane region" description="Helical" evidence="6">
    <location>
        <begin position="268"/>
        <end position="290"/>
    </location>
</feature>
<reference evidence="8 9" key="1">
    <citation type="journal article" date="2015" name="Nat. Commun.">
        <title>Outbred genome sequencing and CRISPR/Cas9 gene editing in butterflies.</title>
        <authorList>
            <person name="Li X."/>
            <person name="Fan D."/>
            <person name="Zhang W."/>
            <person name="Liu G."/>
            <person name="Zhang L."/>
            <person name="Zhao L."/>
            <person name="Fang X."/>
            <person name="Chen L."/>
            <person name="Dong Y."/>
            <person name="Chen Y."/>
            <person name="Ding Y."/>
            <person name="Zhao R."/>
            <person name="Feng M."/>
            <person name="Zhu Y."/>
            <person name="Feng Y."/>
            <person name="Jiang X."/>
            <person name="Zhu D."/>
            <person name="Xiang H."/>
            <person name="Feng X."/>
            <person name="Li S."/>
            <person name="Wang J."/>
            <person name="Zhang G."/>
            <person name="Kronforst M.R."/>
            <person name="Wang W."/>
        </authorList>
    </citation>
    <scope>NUCLEOTIDE SEQUENCE [LARGE SCALE GENOMIC DNA]</scope>
    <source>
        <strain evidence="8">Ya'a_city_454_Px</strain>
        <tissue evidence="8">Whole body</tissue>
    </source>
</reference>
<dbReference type="Pfam" id="PF01569">
    <property type="entry name" value="PAP2"/>
    <property type="match status" value="1"/>
</dbReference>
<dbReference type="PANTHER" id="PTHR10165:SF103">
    <property type="entry name" value="PHOSPHOLIPID PHOSPHATASE HOMOLOG 1.2 HOMOLOG"/>
    <property type="match status" value="1"/>
</dbReference>
<evidence type="ECO:0000259" key="7">
    <source>
        <dbReference type="SMART" id="SM00014"/>
    </source>
</evidence>
<dbReference type="SUPFAM" id="SSF48317">
    <property type="entry name" value="Acid phosphatase/Vanadium-dependent haloperoxidase"/>
    <property type="match status" value="1"/>
</dbReference>
<evidence type="ECO:0000256" key="3">
    <source>
        <dbReference type="ARBA" id="ARBA00022692"/>
    </source>
</evidence>
<feature type="transmembrane region" description="Helical" evidence="6">
    <location>
        <begin position="74"/>
        <end position="94"/>
    </location>
</feature>
<keyword evidence="4 6" id="KW-1133">Transmembrane helix</keyword>
<evidence type="ECO:0000256" key="1">
    <source>
        <dbReference type="ARBA" id="ARBA00004141"/>
    </source>
</evidence>
<evidence type="ECO:0000313" key="8">
    <source>
        <dbReference type="EMBL" id="KPJ04101.1"/>
    </source>
</evidence>
<dbReference type="AlphaFoldDB" id="A0A194QKX8"/>
<feature type="transmembrane region" description="Helical" evidence="6">
    <location>
        <begin position="169"/>
        <end position="189"/>
    </location>
</feature>
<dbReference type="Proteomes" id="UP000053268">
    <property type="component" value="Unassembled WGS sequence"/>
</dbReference>
<feature type="transmembrane region" description="Helical" evidence="6">
    <location>
        <begin position="296"/>
        <end position="319"/>
    </location>
</feature>
<feature type="transmembrane region" description="Helical" evidence="6">
    <location>
        <begin position="237"/>
        <end position="256"/>
    </location>
</feature>
<evidence type="ECO:0000256" key="2">
    <source>
        <dbReference type="ARBA" id="ARBA00008816"/>
    </source>
</evidence>
<dbReference type="EMBL" id="KQ459053">
    <property type="protein sequence ID" value="KPJ04101.1"/>
    <property type="molecule type" value="Genomic_DNA"/>
</dbReference>
<comment type="subcellular location">
    <subcellularLocation>
        <location evidence="1">Membrane</location>
        <topology evidence="1">Multi-pass membrane protein</topology>
    </subcellularLocation>
</comment>
<evidence type="ECO:0000256" key="6">
    <source>
        <dbReference type="SAM" id="Phobius"/>
    </source>
</evidence>
<dbReference type="GO" id="GO:0008195">
    <property type="term" value="F:phosphatidate phosphatase activity"/>
    <property type="evidence" value="ECO:0007669"/>
    <property type="project" value="TreeGrafter"/>
</dbReference>
<evidence type="ECO:0000313" key="9">
    <source>
        <dbReference type="Proteomes" id="UP000053268"/>
    </source>
</evidence>
<keyword evidence="9" id="KW-1185">Reference proteome</keyword>
<evidence type="ECO:0000256" key="4">
    <source>
        <dbReference type="ARBA" id="ARBA00022989"/>
    </source>
</evidence>
<protein>
    <submittedName>
        <fullName evidence="8">Putative phosphatidate phosphatase</fullName>
    </submittedName>
</protein>
<evidence type="ECO:0000256" key="5">
    <source>
        <dbReference type="ARBA" id="ARBA00023136"/>
    </source>
</evidence>
<dbReference type="PANTHER" id="PTHR10165">
    <property type="entry name" value="LIPID PHOSPHATE PHOSPHATASE"/>
    <property type="match status" value="1"/>
</dbReference>
<comment type="similarity">
    <text evidence="2">Belongs to the PA-phosphatase related phosphoesterase family.</text>
</comment>
<dbReference type="STRING" id="66420.A0A194QKX8"/>
<dbReference type="GO" id="GO:0046839">
    <property type="term" value="P:phospholipid dephosphorylation"/>
    <property type="evidence" value="ECO:0007669"/>
    <property type="project" value="TreeGrafter"/>
</dbReference>
<dbReference type="GO" id="GO:0006644">
    <property type="term" value="P:phospholipid metabolic process"/>
    <property type="evidence" value="ECO:0007669"/>
    <property type="project" value="InterPro"/>
</dbReference>